<dbReference type="EMBL" id="GBRH01223801">
    <property type="protein sequence ID" value="JAD74094.1"/>
    <property type="molecule type" value="Transcribed_RNA"/>
</dbReference>
<reference evidence="1" key="1">
    <citation type="submission" date="2014-09" db="EMBL/GenBank/DDBJ databases">
        <authorList>
            <person name="Magalhaes I.L.F."/>
            <person name="Oliveira U."/>
            <person name="Santos F.R."/>
            <person name="Vidigal T.H.D.A."/>
            <person name="Brescovit A.D."/>
            <person name="Santos A.J."/>
        </authorList>
    </citation>
    <scope>NUCLEOTIDE SEQUENCE</scope>
    <source>
        <tissue evidence="1">Shoot tissue taken approximately 20 cm above the soil surface</tissue>
    </source>
</reference>
<accession>A0A0A9CCU4</accession>
<organism evidence="1">
    <name type="scientific">Arundo donax</name>
    <name type="common">Giant reed</name>
    <name type="synonym">Donax arundinaceus</name>
    <dbReference type="NCBI Taxonomy" id="35708"/>
    <lineage>
        <taxon>Eukaryota</taxon>
        <taxon>Viridiplantae</taxon>
        <taxon>Streptophyta</taxon>
        <taxon>Embryophyta</taxon>
        <taxon>Tracheophyta</taxon>
        <taxon>Spermatophyta</taxon>
        <taxon>Magnoliopsida</taxon>
        <taxon>Liliopsida</taxon>
        <taxon>Poales</taxon>
        <taxon>Poaceae</taxon>
        <taxon>PACMAD clade</taxon>
        <taxon>Arundinoideae</taxon>
        <taxon>Arundineae</taxon>
        <taxon>Arundo</taxon>
    </lineage>
</organism>
<dbReference type="AlphaFoldDB" id="A0A0A9CCU4"/>
<protein>
    <submittedName>
        <fullName evidence="1">Uncharacterized protein</fullName>
    </submittedName>
</protein>
<proteinExistence type="predicted"/>
<evidence type="ECO:0000313" key="1">
    <source>
        <dbReference type="EMBL" id="JAD74094.1"/>
    </source>
</evidence>
<sequence length="21" mass="2357">MMFESTLHILSKQIAMSSSSK</sequence>
<name>A0A0A9CCU4_ARUDO</name>
<reference evidence="1" key="2">
    <citation type="journal article" date="2015" name="Data Brief">
        <title>Shoot transcriptome of the giant reed, Arundo donax.</title>
        <authorList>
            <person name="Barrero R.A."/>
            <person name="Guerrero F.D."/>
            <person name="Moolhuijzen P."/>
            <person name="Goolsby J.A."/>
            <person name="Tidwell J."/>
            <person name="Bellgard S.E."/>
            <person name="Bellgard M.I."/>
        </authorList>
    </citation>
    <scope>NUCLEOTIDE SEQUENCE</scope>
    <source>
        <tissue evidence="1">Shoot tissue taken approximately 20 cm above the soil surface</tissue>
    </source>
</reference>